<evidence type="ECO:0000313" key="2">
    <source>
        <dbReference type="EMBL" id="BBP87014.1"/>
    </source>
</evidence>
<dbReference type="AlphaFoldDB" id="A0A5S9M4C6"/>
<dbReference type="InterPro" id="IPR008040">
    <property type="entry name" value="Hydant_A_N"/>
</dbReference>
<reference evidence="2 3" key="1">
    <citation type="submission" date="2019-12" db="EMBL/GenBank/DDBJ databases">
        <title>Full genome sequence of a Bacillus safensis strain isolated from commercially available natto in Indonesia.</title>
        <authorList>
            <person name="Yoshida M."/>
            <person name="Uomi M."/>
            <person name="Waturangi D."/>
            <person name="Ekaputri J.J."/>
            <person name="Setiamarga D.H.E."/>
        </authorList>
    </citation>
    <scope>NUCLEOTIDE SEQUENCE [LARGE SCALE GENOMIC DNA]</scope>
    <source>
        <strain evidence="2 3">IDN1</strain>
    </source>
</reference>
<feature type="domain" description="Hydantoinase/oxoprolinase N-terminal" evidence="1">
    <location>
        <begin position="7"/>
        <end position="55"/>
    </location>
</feature>
<protein>
    <recommendedName>
        <fullName evidence="1">Hydantoinase/oxoprolinase N-terminal domain-containing protein</fullName>
    </recommendedName>
</protein>
<dbReference type="Proteomes" id="UP000464658">
    <property type="component" value="Chromosome"/>
</dbReference>
<dbReference type="InterPro" id="IPR043129">
    <property type="entry name" value="ATPase_NBD"/>
</dbReference>
<dbReference type="EMBL" id="AP021906">
    <property type="protein sequence ID" value="BBP87014.1"/>
    <property type="molecule type" value="Genomic_DNA"/>
</dbReference>
<proteinExistence type="predicted"/>
<sequence length="69" mass="7506">MADVSYRLGIDIGGTFTDLSLINEATGELTELKTPTVTDDPAQGIINGLNLLKKKEVLIYPTFNTSFTE</sequence>
<dbReference type="SUPFAM" id="SSF53067">
    <property type="entry name" value="Actin-like ATPase domain"/>
    <property type="match status" value="1"/>
</dbReference>
<gene>
    <name evidence="2" type="ORF">BsIDN1_06320</name>
</gene>
<organism evidence="2 3">
    <name type="scientific">Bacillus safensis</name>
    <dbReference type="NCBI Taxonomy" id="561879"/>
    <lineage>
        <taxon>Bacteria</taxon>
        <taxon>Bacillati</taxon>
        <taxon>Bacillota</taxon>
        <taxon>Bacilli</taxon>
        <taxon>Bacillales</taxon>
        <taxon>Bacillaceae</taxon>
        <taxon>Bacillus</taxon>
    </lineage>
</organism>
<accession>A0A5S9M4C6</accession>
<evidence type="ECO:0000259" key="1">
    <source>
        <dbReference type="Pfam" id="PF05378"/>
    </source>
</evidence>
<dbReference type="Pfam" id="PF05378">
    <property type="entry name" value="Hydant_A_N"/>
    <property type="match status" value="1"/>
</dbReference>
<evidence type="ECO:0000313" key="3">
    <source>
        <dbReference type="Proteomes" id="UP000464658"/>
    </source>
</evidence>
<name>A0A5S9M4C6_BACIA</name>